<name>A0A6V7X8U3_MELEN</name>
<dbReference type="GO" id="GO:0003677">
    <property type="term" value="F:DNA binding"/>
    <property type="evidence" value="ECO:0007669"/>
    <property type="project" value="UniProtKB-KW"/>
</dbReference>
<protein>
    <recommendedName>
        <fullName evidence="2">DNA-directed DNA polymerase</fullName>
        <ecNumber evidence="2">2.7.7.7</ecNumber>
    </recommendedName>
</protein>
<dbReference type="EMBL" id="CAJEWN010001242">
    <property type="protein sequence ID" value="CAD2195766.1"/>
    <property type="molecule type" value="Genomic_DNA"/>
</dbReference>
<evidence type="ECO:0000256" key="8">
    <source>
        <dbReference type="ARBA" id="ARBA00049244"/>
    </source>
</evidence>
<feature type="domain" description="DNA-directed DNA polymerase family B mitochondria/virus" evidence="9">
    <location>
        <begin position="566"/>
        <end position="723"/>
    </location>
</feature>
<evidence type="ECO:0000256" key="3">
    <source>
        <dbReference type="ARBA" id="ARBA00022679"/>
    </source>
</evidence>
<keyword evidence="3" id="KW-0808">Transferase</keyword>
<comment type="similarity">
    <text evidence="1">Belongs to the DNA polymerase type-B family.</text>
</comment>
<dbReference type="InterPro" id="IPR012337">
    <property type="entry name" value="RNaseH-like_sf"/>
</dbReference>
<keyword evidence="5" id="KW-0235">DNA replication</keyword>
<comment type="catalytic activity">
    <reaction evidence="8">
        <text>DNA(n) + a 2'-deoxyribonucleoside 5'-triphosphate = DNA(n+1) + diphosphate</text>
        <dbReference type="Rhea" id="RHEA:22508"/>
        <dbReference type="Rhea" id="RHEA-COMP:17339"/>
        <dbReference type="Rhea" id="RHEA-COMP:17340"/>
        <dbReference type="ChEBI" id="CHEBI:33019"/>
        <dbReference type="ChEBI" id="CHEBI:61560"/>
        <dbReference type="ChEBI" id="CHEBI:173112"/>
        <dbReference type="EC" id="2.7.7.7"/>
    </reaction>
</comment>
<sequence length="740" mass="86371">MENEPPSKRPRFFIEELLSDIPSFQTGNGQQINNLNLSPSHYVTILDKDIEFNKKFKLLKNRSSFLIENIPSDPEVLLAAIFDYCIKSSLNESNKRGVVANKIGIIISSELLQPDLWLPIREINENTVDALLNRFNHIAQSKAKDDISLWGKPFEVSVTTIGRNDLPNEQQIIGGVNIRKKRSLAPIHHNINDQCLIKVQNHDGQNHCLFYAVQATLFRSIKQWKRWKFYEYLHDRRQKEELKNDVKFLMEKIGAKSGLCNYDAKIYIPKIIDYWNNYLYSSQHRFKAFIFGSSGHYKPLFKYGPNDYTIPIILYYNNEHFYGVQKSGNLFGRPYCLECESTYNRPFEHNKNCRSRCIRCTRVGPLFPCSSTTIYRKFCTFCGKTFYNADCFNFHTQSRICEKSKQCNNCGEIWDVHTNTRNGRKGHVCNEKFCFNCKAFHDLKRGCYIRTIDLKVLKPYRIVVFDVETTQNKILDSGEINEIRRIHQVNFISAKVVCSLCIENGNWSKTLKDSLIQCHVCGNNRSIAFAQRDFSETFVDKKVICSNPIEKFVSWILYDLPIKFKTLCFSHFGGRFDMIFVFKEIYSNSLNPSMIRKGNKLYELRVPKSKNNPEVIFRDSFNLLPTSLASLVPSFDLEVEEKPFFPHLSNRTENYDIKMAHLPPKDEYLCNGMMPSKRQQFDIWYEEHKNDTFFLNEALASYCSNDVDILLSALIKFRKEFFDVSRKNGGFEGIIQIKNF</sequence>
<dbReference type="GO" id="GO:0000166">
    <property type="term" value="F:nucleotide binding"/>
    <property type="evidence" value="ECO:0007669"/>
    <property type="project" value="InterPro"/>
</dbReference>
<proteinExistence type="inferred from homology"/>
<dbReference type="GO" id="GO:0003887">
    <property type="term" value="F:DNA-directed DNA polymerase activity"/>
    <property type="evidence" value="ECO:0007669"/>
    <property type="project" value="UniProtKB-KW"/>
</dbReference>
<dbReference type="SUPFAM" id="SSF53098">
    <property type="entry name" value="Ribonuclease H-like"/>
    <property type="match status" value="1"/>
</dbReference>
<accession>A0A6V7X8U3</accession>
<dbReference type="AlphaFoldDB" id="A0A6V7X8U3"/>
<dbReference type="Gene3D" id="3.30.420.10">
    <property type="entry name" value="Ribonuclease H-like superfamily/Ribonuclease H"/>
    <property type="match status" value="1"/>
</dbReference>
<evidence type="ECO:0000256" key="4">
    <source>
        <dbReference type="ARBA" id="ARBA00022695"/>
    </source>
</evidence>
<evidence type="ECO:0000256" key="5">
    <source>
        <dbReference type="ARBA" id="ARBA00022705"/>
    </source>
</evidence>
<keyword evidence="4" id="KW-0548">Nucleotidyltransferase</keyword>
<dbReference type="InterPro" id="IPR036397">
    <property type="entry name" value="RNaseH_sf"/>
</dbReference>
<dbReference type="Proteomes" id="UP000580250">
    <property type="component" value="Unassembled WGS sequence"/>
</dbReference>
<evidence type="ECO:0000313" key="10">
    <source>
        <dbReference type="EMBL" id="CAD2195766.1"/>
    </source>
</evidence>
<organism evidence="10 11">
    <name type="scientific">Meloidogyne enterolobii</name>
    <name type="common">Root-knot nematode worm</name>
    <name type="synonym">Meloidogyne mayaguensis</name>
    <dbReference type="NCBI Taxonomy" id="390850"/>
    <lineage>
        <taxon>Eukaryota</taxon>
        <taxon>Metazoa</taxon>
        <taxon>Ecdysozoa</taxon>
        <taxon>Nematoda</taxon>
        <taxon>Chromadorea</taxon>
        <taxon>Rhabditida</taxon>
        <taxon>Tylenchina</taxon>
        <taxon>Tylenchomorpha</taxon>
        <taxon>Tylenchoidea</taxon>
        <taxon>Meloidogynidae</taxon>
        <taxon>Meloidogyninae</taxon>
        <taxon>Meloidogyne</taxon>
    </lineage>
</organism>
<evidence type="ECO:0000259" key="9">
    <source>
        <dbReference type="Pfam" id="PF03175"/>
    </source>
</evidence>
<reference evidence="10 11" key="1">
    <citation type="submission" date="2020-08" db="EMBL/GenBank/DDBJ databases">
        <authorList>
            <person name="Koutsovoulos G."/>
            <person name="Danchin GJ E."/>
        </authorList>
    </citation>
    <scope>NUCLEOTIDE SEQUENCE [LARGE SCALE GENOMIC DNA]</scope>
</reference>
<keyword evidence="6" id="KW-0239">DNA-directed DNA polymerase</keyword>
<evidence type="ECO:0000256" key="7">
    <source>
        <dbReference type="ARBA" id="ARBA00023125"/>
    </source>
</evidence>
<evidence type="ECO:0000256" key="1">
    <source>
        <dbReference type="ARBA" id="ARBA00005755"/>
    </source>
</evidence>
<dbReference type="InterPro" id="IPR004868">
    <property type="entry name" value="DNA-dir_DNA_pol_B_mt/vir"/>
</dbReference>
<keyword evidence="7" id="KW-0238">DNA-binding</keyword>
<dbReference type="PANTHER" id="PTHR33568">
    <property type="entry name" value="DNA POLYMERASE"/>
    <property type="match status" value="1"/>
</dbReference>
<evidence type="ECO:0000313" key="11">
    <source>
        <dbReference type="Proteomes" id="UP000580250"/>
    </source>
</evidence>
<dbReference type="OrthoDB" id="5846090at2759"/>
<dbReference type="EC" id="2.7.7.7" evidence="2"/>
<gene>
    <name evidence="10" type="ORF">MENT_LOCUS48878</name>
</gene>
<comment type="caution">
    <text evidence="10">The sequence shown here is derived from an EMBL/GenBank/DDBJ whole genome shotgun (WGS) entry which is preliminary data.</text>
</comment>
<evidence type="ECO:0000256" key="2">
    <source>
        <dbReference type="ARBA" id="ARBA00012417"/>
    </source>
</evidence>
<dbReference type="GO" id="GO:0006260">
    <property type="term" value="P:DNA replication"/>
    <property type="evidence" value="ECO:0007669"/>
    <property type="project" value="UniProtKB-KW"/>
</dbReference>
<evidence type="ECO:0000256" key="6">
    <source>
        <dbReference type="ARBA" id="ARBA00022932"/>
    </source>
</evidence>
<dbReference type="Pfam" id="PF03175">
    <property type="entry name" value="DNA_pol_B_2"/>
    <property type="match status" value="1"/>
</dbReference>
<dbReference type="PANTHER" id="PTHR33568:SF3">
    <property type="entry name" value="DNA-DIRECTED DNA POLYMERASE"/>
    <property type="match status" value="1"/>
</dbReference>